<comment type="caution">
    <text evidence="1">The sequence shown here is derived from an EMBL/GenBank/DDBJ whole genome shotgun (WGS) entry which is preliminary data.</text>
</comment>
<dbReference type="AlphaFoldDB" id="A0A815CJA1"/>
<organism evidence="1 2">
    <name type="scientific">Rotaria sordida</name>
    <dbReference type="NCBI Taxonomy" id="392033"/>
    <lineage>
        <taxon>Eukaryota</taxon>
        <taxon>Metazoa</taxon>
        <taxon>Spiralia</taxon>
        <taxon>Gnathifera</taxon>
        <taxon>Rotifera</taxon>
        <taxon>Eurotatoria</taxon>
        <taxon>Bdelloidea</taxon>
        <taxon>Philodinida</taxon>
        <taxon>Philodinidae</taxon>
        <taxon>Rotaria</taxon>
    </lineage>
</organism>
<gene>
    <name evidence="1" type="ORF">ZHD862_LOCUS27124</name>
</gene>
<evidence type="ECO:0000313" key="2">
    <source>
        <dbReference type="Proteomes" id="UP000663864"/>
    </source>
</evidence>
<dbReference type="EMBL" id="CAJNOT010002106">
    <property type="protein sequence ID" value="CAF1284786.1"/>
    <property type="molecule type" value="Genomic_DNA"/>
</dbReference>
<protein>
    <submittedName>
        <fullName evidence="1">Uncharacterized protein</fullName>
    </submittedName>
</protein>
<proteinExistence type="predicted"/>
<accession>A0A815CJA1</accession>
<name>A0A815CJA1_9BILA</name>
<sequence>MSDLFTGFTLFNRRISSILQAIPLHIVISREHCRRQIDFLSSHLIFHEHQVISINISDTIRDDSFIIRLLFNRHNFPNLRSCKLLSINSMTKLCNIIKQIESFNRLVIFKIFQPDRIELTENNNDELTRIILTHKSSYFHSVELQYPYHYLNLSNYQCIPSNIRSLSIRIAGSPSTVSIHSVIRFFRLCHQIQYLWIALYNEKRFEKNNNINVSNHSSSVTENDLPILSQLTYFELLIGSVCNIWSISYILRSMPNLKHFCFQLLVQKSLSFTNEYLNGYVWQQMFELYLPYLSKFEYHMKHLKLYIENEKCNIIWSSSLFQHVTYLLVEVPIIKSSWSNYLYNIVNFRETIDEENNAQEYVTYISDFVNLKNVTKIEFGSTYSIHQWKNIIFILKACPNVISLIISIPLLLLSKLIDHSSLISIFKQIKMIKLVTKNNYFPSNFVFKLVERFPSLSHIELQTYSFDNCIFIINIFLMRLEQLSYLKISYDKDTLFDDPFTYEKMVNVINNGQYIEIWLS</sequence>
<dbReference type="Proteomes" id="UP000663864">
    <property type="component" value="Unassembled WGS sequence"/>
</dbReference>
<reference evidence="1" key="1">
    <citation type="submission" date="2021-02" db="EMBL/GenBank/DDBJ databases">
        <authorList>
            <person name="Nowell W R."/>
        </authorList>
    </citation>
    <scope>NUCLEOTIDE SEQUENCE</scope>
</reference>
<evidence type="ECO:0000313" key="1">
    <source>
        <dbReference type="EMBL" id="CAF1284786.1"/>
    </source>
</evidence>